<keyword evidence="2 3" id="KW-0175">Coiled coil</keyword>
<dbReference type="InterPro" id="IPR008545">
    <property type="entry name" value="Web"/>
</dbReference>
<evidence type="ECO:0000256" key="4">
    <source>
        <dbReference type="SAM" id="MobiDB-lite"/>
    </source>
</evidence>
<evidence type="ECO:0000313" key="5">
    <source>
        <dbReference type="EMBL" id="KDP32991.1"/>
    </source>
</evidence>
<accession>A0A067K9R9</accession>
<gene>
    <name evidence="5" type="ORF">JCGZ_13022</name>
</gene>
<dbReference type="PANTHER" id="PTHR32054:SF2">
    <property type="entry name" value="PROTEIN PLASTID MOVEMENT IMPAIRED 2"/>
    <property type="match status" value="1"/>
</dbReference>
<reference evidence="5 6" key="1">
    <citation type="journal article" date="2014" name="PLoS ONE">
        <title>Global Analysis of Gene Expression Profiles in Physic Nut (Jatropha curcas L.) Seedlings Exposed to Salt Stress.</title>
        <authorList>
            <person name="Zhang L."/>
            <person name="Zhang C."/>
            <person name="Wu P."/>
            <person name="Chen Y."/>
            <person name="Li M."/>
            <person name="Jiang H."/>
            <person name="Wu G."/>
        </authorList>
    </citation>
    <scope>NUCLEOTIDE SEQUENCE [LARGE SCALE GENOMIC DNA]</scope>
    <source>
        <strain evidence="6">cv. GZQX0401</strain>
        <tissue evidence="5">Young leaves</tissue>
    </source>
</reference>
<feature type="coiled-coil region" evidence="3">
    <location>
        <begin position="213"/>
        <end position="328"/>
    </location>
</feature>
<name>A0A067K9R9_JATCU</name>
<dbReference type="AlphaFoldDB" id="A0A067K9R9"/>
<dbReference type="GO" id="GO:0009903">
    <property type="term" value="P:chloroplast avoidance movement"/>
    <property type="evidence" value="ECO:0007669"/>
    <property type="project" value="TreeGrafter"/>
</dbReference>
<feature type="compositionally biased region" description="Polar residues" evidence="4">
    <location>
        <begin position="439"/>
        <end position="458"/>
    </location>
</feature>
<feature type="region of interest" description="Disordered" evidence="4">
    <location>
        <begin position="71"/>
        <end position="95"/>
    </location>
</feature>
<sequence length="512" mass="57969">MERLKKSSKREEKSSGFGSSESNKYAEMMREIECVKQELTIRKEIEEVNEEQVLVELARIEALKESGEIEVQREKEGSEFSHAMEENRKKMKDDVEEIDRSNDVESKLAVTLSDVNVLQNELKLVKEIEKKVLSNDSLKHSGGSFRKSDQLEELPSLNSITEELEEAKKELTSIKQEGFQFMASMDIIRSELKHVTGETVQLKKMEHKADLTFQNLNSKLLRAKTKLEAATAAEEKTKAIVSNLSLTLEQLKTETEVAKKEKELISAETANIKAEIQKTVSEIDSTEERLQAAMQELEAVKASESLALENLQNLIANTMRARASSSQQSSSITISKFEYKYLTGRAVKAEEIADKKVAAAQAWVESLKANEKEILMKIELAHKEIQETRTEEEQQVYRTERSLSAKSVVEGEIRNWRQKREKNSLADNLAQPLRRKSMKSNGNATPRKSMKGNGNWTPSKRGKVRNSSSPAGRITPGSTSFIIRKKKKVMPNLAKFFSGKRIGKTHEMLEQT</sequence>
<dbReference type="GO" id="GO:0005829">
    <property type="term" value="C:cytosol"/>
    <property type="evidence" value="ECO:0007669"/>
    <property type="project" value="TreeGrafter"/>
</dbReference>
<dbReference type="STRING" id="180498.A0A067K9R9"/>
<feature type="region of interest" description="Disordered" evidence="4">
    <location>
        <begin position="420"/>
        <end position="478"/>
    </location>
</feature>
<proteinExistence type="inferred from homology"/>
<dbReference type="Pfam" id="PF05701">
    <property type="entry name" value="WEMBL"/>
    <property type="match status" value="1"/>
</dbReference>
<evidence type="ECO:0000256" key="1">
    <source>
        <dbReference type="ARBA" id="ARBA00005485"/>
    </source>
</evidence>
<dbReference type="OrthoDB" id="685331at2759"/>
<evidence type="ECO:0000313" key="6">
    <source>
        <dbReference type="Proteomes" id="UP000027138"/>
    </source>
</evidence>
<feature type="region of interest" description="Disordered" evidence="4">
    <location>
        <begin position="1"/>
        <end position="23"/>
    </location>
</feature>
<keyword evidence="6" id="KW-1185">Reference proteome</keyword>
<comment type="similarity">
    <text evidence="1">Belongs to the WEB family.</text>
</comment>
<dbReference type="Proteomes" id="UP000027138">
    <property type="component" value="Unassembled WGS sequence"/>
</dbReference>
<protein>
    <submittedName>
        <fullName evidence="5">Uncharacterized protein</fullName>
    </submittedName>
</protein>
<feature type="compositionally biased region" description="Basic and acidic residues" evidence="4">
    <location>
        <begin position="1"/>
        <end position="14"/>
    </location>
</feature>
<dbReference type="EMBL" id="KK914568">
    <property type="protein sequence ID" value="KDP32991.1"/>
    <property type="molecule type" value="Genomic_DNA"/>
</dbReference>
<evidence type="ECO:0000256" key="2">
    <source>
        <dbReference type="ARBA" id="ARBA00023054"/>
    </source>
</evidence>
<organism evidence="5 6">
    <name type="scientific">Jatropha curcas</name>
    <name type="common">Barbados nut</name>
    <dbReference type="NCBI Taxonomy" id="180498"/>
    <lineage>
        <taxon>Eukaryota</taxon>
        <taxon>Viridiplantae</taxon>
        <taxon>Streptophyta</taxon>
        <taxon>Embryophyta</taxon>
        <taxon>Tracheophyta</taxon>
        <taxon>Spermatophyta</taxon>
        <taxon>Magnoliopsida</taxon>
        <taxon>eudicotyledons</taxon>
        <taxon>Gunneridae</taxon>
        <taxon>Pentapetalae</taxon>
        <taxon>rosids</taxon>
        <taxon>fabids</taxon>
        <taxon>Malpighiales</taxon>
        <taxon>Euphorbiaceae</taxon>
        <taxon>Crotonoideae</taxon>
        <taxon>Jatropheae</taxon>
        <taxon>Jatropha</taxon>
    </lineage>
</organism>
<dbReference type="GO" id="GO:0009904">
    <property type="term" value="P:chloroplast accumulation movement"/>
    <property type="evidence" value="ECO:0007669"/>
    <property type="project" value="TreeGrafter"/>
</dbReference>
<evidence type="ECO:0000256" key="3">
    <source>
        <dbReference type="SAM" id="Coils"/>
    </source>
</evidence>
<dbReference type="PANTHER" id="PTHR32054">
    <property type="entry name" value="HEAVY CHAIN, PUTATIVE, EXPRESSED-RELATED-RELATED"/>
    <property type="match status" value="1"/>
</dbReference>
<feature type="compositionally biased region" description="Polar residues" evidence="4">
    <location>
        <begin position="465"/>
        <end position="478"/>
    </location>
</feature>